<feature type="domain" description="GmrSD restriction endonucleases N-terminal" evidence="1">
    <location>
        <begin position="18"/>
        <end position="175"/>
    </location>
</feature>
<evidence type="ECO:0000313" key="4">
    <source>
        <dbReference type="Proteomes" id="UP000199766"/>
    </source>
</evidence>
<dbReference type="PANTHER" id="PTHR35149:SF1">
    <property type="entry name" value="DUF5655 DOMAIN-CONTAINING PROTEIN"/>
    <property type="match status" value="1"/>
</dbReference>
<proteinExistence type="predicted"/>
<dbReference type="STRING" id="180197.SAMN02982919_03068"/>
<evidence type="ECO:0000259" key="2">
    <source>
        <dbReference type="Pfam" id="PF07510"/>
    </source>
</evidence>
<sequence>MATLVALERETREIETNEFKTVELVDGQQRVTTLVILLKAIEKALNPSNPTEQKVKNEISELLIKGDDHSLILLQTNHDSSDIFSTYIRNGVIKNAAAATTADKNLIDAASECEAFVEKWQDTEKNLLKLIFTIKNKLSIIYHELADEATVYRVFEVLNSRGLDVKWIDKLKSQLMALIFEHIDKGSKNDAIHEMQVVWQDIYRALKMDTKIGDEALRFAGTWAATTRPNRISSEEDATIHLISAAGSQLKSISKIGQQVKDIVQASLELSNNSRLSAVTRISHARFVAAAIILRDFSEVDKKELLGKWERVTFRIFELGGADTRYKVGEYVRLGYDIYKKNIDKKEILSGLDEISKKYSINDVLEKIDWSDCYSNWADQLRYILYRYEENLCKQENQKINGSQWLKIWSEEPSKSIEHIKPQSSSASYIHALGNLVMLAPGVNSSLKDKDPVEKSLIYQQCGLTGTIRVGKLIDKSKKWNEAMVRNRTKEIEDFIRKEWAD</sequence>
<protein>
    <recommendedName>
        <fullName evidence="5">DUF262 domain-containing protein</fullName>
    </recommendedName>
</protein>
<reference evidence="3 4" key="1">
    <citation type="submission" date="2016-10" db="EMBL/GenBank/DDBJ databases">
        <authorList>
            <person name="de Groot N.N."/>
        </authorList>
    </citation>
    <scope>NUCLEOTIDE SEQUENCE [LARGE SCALE GENOMIC DNA]</scope>
    <source>
        <strain evidence="3 4">ATCC 35958</strain>
    </source>
</reference>
<dbReference type="InterPro" id="IPR011089">
    <property type="entry name" value="GmrSD_C"/>
</dbReference>
<accession>A0A1H9S822</accession>
<evidence type="ECO:0000259" key="1">
    <source>
        <dbReference type="Pfam" id="PF03235"/>
    </source>
</evidence>
<keyword evidence="4" id="KW-1185">Reference proteome</keyword>
<dbReference type="PANTHER" id="PTHR35149">
    <property type="entry name" value="SLL5132 PROTEIN"/>
    <property type="match status" value="1"/>
</dbReference>
<dbReference type="Proteomes" id="UP000199766">
    <property type="component" value="Unassembled WGS sequence"/>
</dbReference>
<organism evidence="3 4">
    <name type="scientific">Giesbergeria anulus</name>
    <dbReference type="NCBI Taxonomy" id="180197"/>
    <lineage>
        <taxon>Bacteria</taxon>
        <taxon>Pseudomonadati</taxon>
        <taxon>Pseudomonadota</taxon>
        <taxon>Betaproteobacteria</taxon>
        <taxon>Burkholderiales</taxon>
        <taxon>Comamonadaceae</taxon>
        <taxon>Giesbergeria</taxon>
    </lineage>
</organism>
<evidence type="ECO:0000313" key="3">
    <source>
        <dbReference type="EMBL" id="SER80735.1"/>
    </source>
</evidence>
<dbReference type="Pfam" id="PF03235">
    <property type="entry name" value="GmrSD_N"/>
    <property type="match status" value="1"/>
</dbReference>
<name>A0A1H9S822_9BURK</name>
<dbReference type="InterPro" id="IPR004919">
    <property type="entry name" value="GmrSD_N"/>
</dbReference>
<dbReference type="Pfam" id="PF07510">
    <property type="entry name" value="GmrSD_C"/>
    <property type="match status" value="1"/>
</dbReference>
<evidence type="ECO:0008006" key="5">
    <source>
        <dbReference type="Google" id="ProtNLM"/>
    </source>
</evidence>
<gene>
    <name evidence="3" type="ORF">SAMN02982919_03068</name>
</gene>
<dbReference type="AlphaFoldDB" id="A0A1H9S822"/>
<dbReference type="EMBL" id="FOGD01000016">
    <property type="protein sequence ID" value="SER80735.1"/>
    <property type="molecule type" value="Genomic_DNA"/>
</dbReference>
<feature type="domain" description="GmrSD restriction endonucleases C-terminal" evidence="2">
    <location>
        <begin position="362"/>
        <end position="492"/>
    </location>
</feature>